<evidence type="ECO:0000256" key="14">
    <source>
        <dbReference type="HAMAP-Rule" id="MF_01023"/>
    </source>
</evidence>
<comment type="caution">
    <text evidence="16">The sequence shown here is derived from an EMBL/GenBank/DDBJ whole genome shotgun (WGS) entry which is preliminary data.</text>
</comment>
<dbReference type="InterPro" id="IPR004839">
    <property type="entry name" value="Aminotransferase_I/II_large"/>
</dbReference>
<proteinExistence type="inferred from homology"/>
<keyword evidence="17" id="KW-1185">Reference proteome</keyword>
<comment type="similarity">
    <text evidence="3 14">Belongs to the class-II pyridoxal-phosphate-dependent aminotransferase family. Histidinol-phosphate aminotransferase subfamily.</text>
</comment>
<evidence type="ECO:0000256" key="9">
    <source>
        <dbReference type="ARBA" id="ARBA00022679"/>
    </source>
</evidence>
<dbReference type="InterPro" id="IPR015424">
    <property type="entry name" value="PyrdxlP-dep_Trfase"/>
</dbReference>
<keyword evidence="7 14" id="KW-0032">Aminotransferase</keyword>
<dbReference type="InterPro" id="IPR005861">
    <property type="entry name" value="HisP_aminotrans"/>
</dbReference>
<dbReference type="HAMAP" id="MF_01023">
    <property type="entry name" value="HisC_aminotrans_2"/>
    <property type="match status" value="1"/>
</dbReference>
<evidence type="ECO:0000256" key="8">
    <source>
        <dbReference type="ARBA" id="ARBA00022605"/>
    </source>
</evidence>
<gene>
    <name evidence="14 16" type="primary">hisC</name>
    <name evidence="16" type="ORF">ACFFIT_01545</name>
</gene>
<accession>A0ABV6C747</accession>
<reference evidence="16 17" key="1">
    <citation type="submission" date="2024-09" db="EMBL/GenBank/DDBJ databases">
        <authorList>
            <person name="Sun Q."/>
            <person name="Mori K."/>
        </authorList>
    </citation>
    <scope>NUCLEOTIDE SEQUENCE [LARGE SCALE GENOMIC DNA]</scope>
    <source>
        <strain evidence="16 17">CCM 8545</strain>
    </source>
</reference>
<evidence type="ECO:0000313" key="16">
    <source>
        <dbReference type="EMBL" id="MFC0178790.1"/>
    </source>
</evidence>
<dbReference type="InterPro" id="IPR015421">
    <property type="entry name" value="PyrdxlP-dep_Trfase_major"/>
</dbReference>
<evidence type="ECO:0000256" key="10">
    <source>
        <dbReference type="ARBA" id="ARBA00022898"/>
    </source>
</evidence>
<keyword evidence="10 14" id="KW-0663">Pyridoxal phosphate</keyword>
<evidence type="ECO:0000256" key="11">
    <source>
        <dbReference type="ARBA" id="ARBA00023102"/>
    </source>
</evidence>
<comment type="pathway">
    <text evidence="2 14">Amino-acid biosynthesis; L-histidine biosynthesis; L-histidine from 5-phospho-alpha-D-ribose 1-diphosphate: step 7/9.</text>
</comment>
<dbReference type="Gene3D" id="3.90.1150.10">
    <property type="entry name" value="Aspartate Aminotransferase, domain 1"/>
    <property type="match status" value="1"/>
</dbReference>
<evidence type="ECO:0000259" key="15">
    <source>
        <dbReference type="Pfam" id="PF00155"/>
    </source>
</evidence>
<dbReference type="GO" id="GO:0004400">
    <property type="term" value="F:histidinol-phosphate transaminase activity"/>
    <property type="evidence" value="ECO:0007669"/>
    <property type="project" value="UniProtKB-EC"/>
</dbReference>
<keyword evidence="11 14" id="KW-0368">Histidine biosynthesis</keyword>
<dbReference type="Gene3D" id="3.40.640.10">
    <property type="entry name" value="Type I PLP-dependent aspartate aminotransferase-like (Major domain)"/>
    <property type="match status" value="1"/>
</dbReference>
<dbReference type="Proteomes" id="UP001589758">
    <property type="component" value="Unassembled WGS sequence"/>
</dbReference>
<evidence type="ECO:0000313" key="17">
    <source>
        <dbReference type="Proteomes" id="UP001589758"/>
    </source>
</evidence>
<dbReference type="InterPro" id="IPR015422">
    <property type="entry name" value="PyrdxlP-dep_Trfase_small"/>
</dbReference>
<dbReference type="EMBL" id="JBHLXE010000016">
    <property type="protein sequence ID" value="MFC0178790.1"/>
    <property type="molecule type" value="Genomic_DNA"/>
</dbReference>
<organism evidence="16 17">
    <name type="scientific">Thorsellia kenyensis</name>
    <dbReference type="NCBI Taxonomy" id="1549888"/>
    <lineage>
        <taxon>Bacteria</taxon>
        <taxon>Pseudomonadati</taxon>
        <taxon>Pseudomonadota</taxon>
        <taxon>Gammaproteobacteria</taxon>
        <taxon>Enterobacterales</taxon>
        <taxon>Thorselliaceae</taxon>
        <taxon>Thorsellia</taxon>
    </lineage>
</organism>
<comment type="cofactor">
    <cofactor evidence="1 14">
        <name>pyridoxal 5'-phosphate</name>
        <dbReference type="ChEBI" id="CHEBI:597326"/>
    </cofactor>
</comment>
<dbReference type="CDD" id="cd00609">
    <property type="entry name" value="AAT_like"/>
    <property type="match status" value="1"/>
</dbReference>
<dbReference type="PANTHER" id="PTHR42885">
    <property type="entry name" value="HISTIDINOL-PHOSPHATE AMINOTRANSFERASE-RELATED"/>
    <property type="match status" value="1"/>
</dbReference>
<dbReference type="InterPro" id="IPR001917">
    <property type="entry name" value="Aminotrans_II_pyridoxalP_BS"/>
</dbReference>
<keyword evidence="9 14" id="KW-0808">Transferase</keyword>
<feature type="modified residue" description="N6-(pyridoxal phosphate)lysine" evidence="14">
    <location>
        <position position="216"/>
    </location>
</feature>
<dbReference type="Pfam" id="PF00155">
    <property type="entry name" value="Aminotran_1_2"/>
    <property type="match status" value="1"/>
</dbReference>
<sequence length="359" mass="40400">MQNDVQELLKKITRKNVQDLTPYLSARRLGGKGDVWLNANEYPITPKLTVHSDLNRYPECQPLAVITRYAEYAGVNPDEVLVTRGADESIELLLRAFCEPGKDAVMYCPPTYGMYSVSAETFGIQQKIVPSTKDWQLDLEAIASQMADVKLIYVCSPNNPTGNLLHDADLIKLLEMTQDRAIVAIDEAYIEFCLQNNKTAWLKRFPHMVILRTLSKAFALAGLRCGFTLAHRNIIDTLLKVIAPYPLAAPVADMAAQALLPEGIETMKQRVLEIEKNRTYLIEALSHDERVVQIYPSFTNYILVRFKDSAPIFKGLWDSGVILRDQSKQLGLENCIRITIGTEEEMQAVVRVLRSLTVA</sequence>
<dbReference type="SUPFAM" id="SSF53383">
    <property type="entry name" value="PLP-dependent transferases"/>
    <property type="match status" value="1"/>
</dbReference>
<dbReference type="RefSeq" id="WP_385875903.1">
    <property type="nucleotide sequence ID" value="NZ_JBHLXE010000016.1"/>
</dbReference>
<evidence type="ECO:0000256" key="2">
    <source>
        <dbReference type="ARBA" id="ARBA00005011"/>
    </source>
</evidence>
<dbReference type="PROSITE" id="PS00599">
    <property type="entry name" value="AA_TRANSFER_CLASS_2"/>
    <property type="match status" value="1"/>
</dbReference>
<comment type="catalytic activity">
    <reaction evidence="13 14">
        <text>L-histidinol phosphate + 2-oxoglutarate = 3-(imidazol-4-yl)-2-oxopropyl phosphate + L-glutamate</text>
        <dbReference type="Rhea" id="RHEA:23744"/>
        <dbReference type="ChEBI" id="CHEBI:16810"/>
        <dbReference type="ChEBI" id="CHEBI:29985"/>
        <dbReference type="ChEBI" id="CHEBI:57766"/>
        <dbReference type="ChEBI" id="CHEBI:57980"/>
        <dbReference type="EC" id="2.6.1.9"/>
    </reaction>
</comment>
<feature type="domain" description="Aminotransferase class I/classII large" evidence="15">
    <location>
        <begin position="48"/>
        <end position="352"/>
    </location>
</feature>
<dbReference type="EC" id="2.6.1.9" evidence="5 14"/>
<evidence type="ECO:0000256" key="4">
    <source>
        <dbReference type="ARBA" id="ARBA00011738"/>
    </source>
</evidence>
<evidence type="ECO:0000256" key="3">
    <source>
        <dbReference type="ARBA" id="ARBA00007970"/>
    </source>
</evidence>
<keyword evidence="8 14" id="KW-0028">Amino-acid biosynthesis</keyword>
<comment type="subunit">
    <text evidence="4 14">Homodimer.</text>
</comment>
<evidence type="ECO:0000256" key="12">
    <source>
        <dbReference type="ARBA" id="ARBA00030262"/>
    </source>
</evidence>
<dbReference type="PANTHER" id="PTHR42885:SF2">
    <property type="entry name" value="HISTIDINOL-PHOSPHATE AMINOTRANSFERASE"/>
    <property type="match status" value="1"/>
</dbReference>
<evidence type="ECO:0000256" key="6">
    <source>
        <dbReference type="ARBA" id="ARBA00018048"/>
    </source>
</evidence>
<evidence type="ECO:0000256" key="1">
    <source>
        <dbReference type="ARBA" id="ARBA00001933"/>
    </source>
</evidence>
<name>A0ABV6C747_9GAMM</name>
<evidence type="ECO:0000256" key="13">
    <source>
        <dbReference type="ARBA" id="ARBA00047481"/>
    </source>
</evidence>
<evidence type="ECO:0000256" key="5">
    <source>
        <dbReference type="ARBA" id="ARBA00012748"/>
    </source>
</evidence>
<evidence type="ECO:0000256" key="7">
    <source>
        <dbReference type="ARBA" id="ARBA00022576"/>
    </source>
</evidence>
<dbReference type="NCBIfam" id="TIGR01141">
    <property type="entry name" value="hisC"/>
    <property type="match status" value="1"/>
</dbReference>
<protein>
    <recommendedName>
        <fullName evidence="6 14">Histidinol-phosphate aminotransferase</fullName>
        <ecNumber evidence="5 14">2.6.1.9</ecNumber>
    </recommendedName>
    <alternativeName>
        <fullName evidence="12 14">Imidazole acetol-phosphate transaminase</fullName>
    </alternativeName>
</protein>